<dbReference type="InterPro" id="IPR029052">
    <property type="entry name" value="Metallo-depent_PP-like"/>
</dbReference>
<comment type="pathway">
    <text evidence="10">Glycolipid biosynthesis; lipid IV(A) biosynthesis; lipid IV(A) from (3R)-3-hydroxytetradecanoyl-[acyl-carrier-protein] and UDP-N-acetyl-alpha-D-glucosamine: step 4/6.</text>
</comment>
<feature type="binding site" evidence="10">
    <location>
        <position position="168"/>
    </location>
    <ligand>
        <name>substrate</name>
    </ligand>
</feature>
<accession>A0ABX1Q9U8</accession>
<feature type="binding site" evidence="10">
    <location>
        <position position="115"/>
    </location>
    <ligand>
        <name>Mn(2+)</name>
        <dbReference type="ChEBI" id="CHEBI:29035"/>
        <label>2</label>
    </ligand>
</feature>
<keyword evidence="7 10" id="KW-0443">Lipid metabolism</keyword>
<keyword evidence="9 10" id="KW-0464">Manganese</keyword>
<feature type="binding site" evidence="10">
    <location>
        <position position="8"/>
    </location>
    <ligand>
        <name>Mn(2+)</name>
        <dbReference type="ChEBI" id="CHEBI:29035"/>
        <label>1</label>
    </ligand>
</feature>
<feature type="domain" description="Calcineurin-like phosphoesterase" evidence="11">
    <location>
        <begin position="2"/>
        <end position="200"/>
    </location>
</feature>
<feature type="binding site" evidence="10">
    <location>
        <begin position="80"/>
        <end position="81"/>
    </location>
    <ligand>
        <name>substrate</name>
    </ligand>
</feature>
<evidence type="ECO:0000313" key="13">
    <source>
        <dbReference type="Proteomes" id="UP000648984"/>
    </source>
</evidence>
<feature type="binding site" evidence="10">
    <location>
        <position position="80"/>
    </location>
    <ligand>
        <name>Mn(2+)</name>
        <dbReference type="ChEBI" id="CHEBI:29035"/>
        <label>2</label>
    </ligand>
</feature>
<keyword evidence="13" id="KW-1185">Reference proteome</keyword>
<evidence type="ECO:0000256" key="8">
    <source>
        <dbReference type="ARBA" id="ARBA00023136"/>
    </source>
</evidence>
<keyword evidence="6 10" id="KW-0378">Hydrolase</keyword>
<dbReference type="Gene3D" id="3.60.21.10">
    <property type="match status" value="1"/>
</dbReference>
<comment type="function">
    <text evidence="10">Hydrolyzes the pyrophosphate bond of UDP-2,3-diacylglucosamine to yield 2,3-diacylglucosamine 1-phosphate (lipid X) and UMP by catalyzing the attack of water at the alpha-P atom. Involved in the biosynthesis of lipid A, a phosphorylated glycolipid that anchors the lipopolysaccharide to the outer membrane of the cell.</text>
</comment>
<feature type="binding site" evidence="10">
    <location>
        <position position="41"/>
    </location>
    <ligand>
        <name>Mn(2+)</name>
        <dbReference type="ChEBI" id="CHEBI:29035"/>
        <label>2</label>
    </ligand>
</feature>
<dbReference type="InterPro" id="IPR043461">
    <property type="entry name" value="LpxH-like"/>
</dbReference>
<comment type="caution">
    <text evidence="12">The sequence shown here is derived from an EMBL/GenBank/DDBJ whole genome shotgun (WGS) entry which is preliminary data.</text>
</comment>
<dbReference type="EC" id="3.6.1.54" evidence="10"/>
<sequence length="247" mass="27593">MSALFISDLHLSEDTPENTQAFLAFLDGPARAAEMLYILGDLFEYWAGDDDAETPLNAMVCESLAALSASGVTIAFLPGNRDFLLGEAFAAAAGMRILADPTLIDLDGRPVLLSHGDILCTDDQAYQTYRRQVRDPAWQTAFLNRPLGERKHLIESLRRRSESAKLEKSMEIMDVNDSAVEALLRGNAYPTLIHGHTHRPARHAHRVDEHTCARWVLSDWHGEATYLQWNGREFSARIGHKPVAKRT</sequence>
<dbReference type="InterPro" id="IPR004843">
    <property type="entry name" value="Calcineurin-like_PHP"/>
</dbReference>
<feature type="binding site" evidence="10">
    <location>
        <position position="41"/>
    </location>
    <ligand>
        <name>Mn(2+)</name>
        <dbReference type="ChEBI" id="CHEBI:29035"/>
        <label>1</label>
    </ligand>
</feature>
<dbReference type="Proteomes" id="UP000648984">
    <property type="component" value="Unassembled WGS sequence"/>
</dbReference>
<feature type="binding site" evidence="10">
    <location>
        <position position="165"/>
    </location>
    <ligand>
        <name>substrate</name>
    </ligand>
</feature>
<protein>
    <recommendedName>
        <fullName evidence="10">UDP-2,3-diacylglucosamine hydrolase</fullName>
        <ecNumber evidence="10">3.6.1.54</ecNumber>
    </recommendedName>
    <alternativeName>
        <fullName evidence="10">UDP-2,3-diacylglucosamine diphosphatase</fullName>
    </alternativeName>
</protein>
<evidence type="ECO:0000256" key="1">
    <source>
        <dbReference type="ARBA" id="ARBA00022475"/>
    </source>
</evidence>
<dbReference type="RefSeq" id="WP_169259954.1">
    <property type="nucleotide sequence ID" value="NZ_WTVQ01000011.1"/>
</dbReference>
<comment type="similarity">
    <text evidence="10">Belongs to the LpxH family.</text>
</comment>
<evidence type="ECO:0000256" key="7">
    <source>
        <dbReference type="ARBA" id="ARBA00023098"/>
    </source>
</evidence>
<evidence type="ECO:0000256" key="3">
    <source>
        <dbReference type="ARBA" id="ARBA00022519"/>
    </source>
</evidence>
<comment type="subcellular location">
    <subcellularLocation>
        <location evidence="10">Cell inner membrane</location>
        <topology evidence="10">Peripheral membrane protein</topology>
        <orientation evidence="10">Cytoplasmic side</orientation>
    </subcellularLocation>
</comment>
<evidence type="ECO:0000256" key="6">
    <source>
        <dbReference type="ARBA" id="ARBA00022801"/>
    </source>
</evidence>
<keyword evidence="5 10" id="KW-0479">Metal-binding</keyword>
<dbReference type="NCBIfam" id="TIGR01854">
    <property type="entry name" value="lipid_A_lpxH"/>
    <property type="match status" value="1"/>
</dbReference>
<evidence type="ECO:0000259" key="11">
    <source>
        <dbReference type="Pfam" id="PF00149"/>
    </source>
</evidence>
<evidence type="ECO:0000256" key="5">
    <source>
        <dbReference type="ARBA" id="ARBA00022723"/>
    </source>
</evidence>
<comment type="cofactor">
    <cofactor evidence="10">
        <name>Mn(2+)</name>
        <dbReference type="ChEBI" id="CHEBI:29035"/>
    </cofactor>
    <text evidence="10">Binds 2 Mn(2+) ions per subunit in a binuclear metal center.</text>
</comment>
<proteinExistence type="inferred from homology"/>
<feature type="binding site" evidence="10">
    <location>
        <position position="10"/>
    </location>
    <ligand>
        <name>Mn(2+)</name>
        <dbReference type="ChEBI" id="CHEBI:29035"/>
        <label>1</label>
    </ligand>
</feature>
<evidence type="ECO:0000256" key="4">
    <source>
        <dbReference type="ARBA" id="ARBA00022556"/>
    </source>
</evidence>
<evidence type="ECO:0000256" key="9">
    <source>
        <dbReference type="ARBA" id="ARBA00023211"/>
    </source>
</evidence>
<dbReference type="NCBIfam" id="NF003743">
    <property type="entry name" value="PRK05340.1"/>
    <property type="match status" value="1"/>
</dbReference>
<feature type="binding site" evidence="10">
    <location>
        <position position="196"/>
    </location>
    <ligand>
        <name>Mn(2+)</name>
        <dbReference type="ChEBI" id="CHEBI:29035"/>
        <label>2</label>
    </ligand>
</feature>
<dbReference type="InterPro" id="IPR010138">
    <property type="entry name" value="UDP-diacylglucosamine_Hdrlase"/>
</dbReference>
<evidence type="ECO:0000256" key="10">
    <source>
        <dbReference type="HAMAP-Rule" id="MF_00575"/>
    </source>
</evidence>
<organism evidence="12 13">
    <name type="scientific">Aromatoleum diolicum</name>
    <dbReference type="NCBI Taxonomy" id="75796"/>
    <lineage>
        <taxon>Bacteria</taxon>
        <taxon>Pseudomonadati</taxon>
        <taxon>Pseudomonadota</taxon>
        <taxon>Betaproteobacteria</taxon>
        <taxon>Rhodocyclales</taxon>
        <taxon>Rhodocyclaceae</taxon>
        <taxon>Aromatoleum</taxon>
    </lineage>
</organism>
<name>A0ABX1Q9U8_9RHOO</name>
<keyword evidence="4 10" id="KW-0441">Lipid A biosynthesis</keyword>
<keyword evidence="3 10" id="KW-0997">Cell inner membrane</keyword>
<dbReference type="SUPFAM" id="SSF56300">
    <property type="entry name" value="Metallo-dependent phosphatases"/>
    <property type="match status" value="1"/>
</dbReference>
<keyword evidence="8 10" id="KW-0472">Membrane</keyword>
<dbReference type="GO" id="GO:0016787">
    <property type="term" value="F:hydrolase activity"/>
    <property type="evidence" value="ECO:0007669"/>
    <property type="project" value="UniProtKB-KW"/>
</dbReference>
<dbReference type="CDD" id="cd07398">
    <property type="entry name" value="MPP_YbbF-LpxH"/>
    <property type="match status" value="1"/>
</dbReference>
<dbReference type="Pfam" id="PF00149">
    <property type="entry name" value="Metallophos"/>
    <property type="match status" value="1"/>
</dbReference>
<dbReference type="PANTHER" id="PTHR34990:SF1">
    <property type="entry name" value="UDP-2,3-DIACYLGLUCOSAMINE HYDROLASE"/>
    <property type="match status" value="1"/>
</dbReference>
<keyword evidence="2 10" id="KW-0444">Lipid biosynthesis</keyword>
<evidence type="ECO:0000313" key="12">
    <source>
        <dbReference type="EMBL" id="NMG74805.1"/>
    </source>
</evidence>
<feature type="binding site" evidence="10">
    <location>
        <position position="198"/>
    </location>
    <ligand>
        <name>Mn(2+)</name>
        <dbReference type="ChEBI" id="CHEBI:29035"/>
        <label>1</label>
    </ligand>
</feature>
<dbReference type="EMBL" id="WTVQ01000011">
    <property type="protein sequence ID" value="NMG74805.1"/>
    <property type="molecule type" value="Genomic_DNA"/>
</dbReference>
<feature type="binding site" evidence="10">
    <location>
        <position position="161"/>
    </location>
    <ligand>
        <name>substrate</name>
    </ligand>
</feature>
<comment type="catalytic activity">
    <reaction evidence="10">
        <text>UDP-2-N,3-O-bis[(3R)-3-hydroxytetradecanoyl]-alpha-D-glucosamine + H2O = 2-N,3-O-bis[(3R)-3-hydroxytetradecanoyl]-alpha-D-glucosaminyl 1-phosphate + UMP + 2 H(+)</text>
        <dbReference type="Rhea" id="RHEA:25213"/>
        <dbReference type="ChEBI" id="CHEBI:15377"/>
        <dbReference type="ChEBI" id="CHEBI:15378"/>
        <dbReference type="ChEBI" id="CHEBI:57865"/>
        <dbReference type="ChEBI" id="CHEBI:57957"/>
        <dbReference type="ChEBI" id="CHEBI:78847"/>
        <dbReference type="EC" id="3.6.1.54"/>
    </reaction>
</comment>
<evidence type="ECO:0000256" key="2">
    <source>
        <dbReference type="ARBA" id="ARBA00022516"/>
    </source>
</evidence>
<feature type="binding site" evidence="10">
    <location>
        <position position="123"/>
    </location>
    <ligand>
        <name>substrate</name>
    </ligand>
</feature>
<keyword evidence="1 10" id="KW-1003">Cell membrane</keyword>
<gene>
    <name evidence="10" type="primary">lpxH</name>
    <name evidence="12" type="ORF">GPA25_08525</name>
</gene>
<feature type="binding site" evidence="10">
    <location>
        <position position="196"/>
    </location>
    <ligand>
        <name>substrate</name>
    </ligand>
</feature>
<dbReference type="PANTHER" id="PTHR34990">
    <property type="entry name" value="UDP-2,3-DIACYLGLUCOSAMINE HYDROLASE-RELATED"/>
    <property type="match status" value="1"/>
</dbReference>
<dbReference type="HAMAP" id="MF_00575">
    <property type="entry name" value="LpxH"/>
    <property type="match status" value="1"/>
</dbReference>
<reference evidence="12 13" key="1">
    <citation type="submission" date="2019-12" db="EMBL/GenBank/DDBJ databases">
        <title>Comparative genomics gives insights into the taxonomy of the Azoarcus-Aromatoleum group and reveals separate origins of nif in the plant-associated Azoarcus and non-plant-associated Aromatoleum sub-groups.</title>
        <authorList>
            <person name="Lafos M."/>
            <person name="Maluk M."/>
            <person name="Batista M."/>
            <person name="Junghare M."/>
            <person name="Carmona M."/>
            <person name="Faoro H."/>
            <person name="Cruz L.M."/>
            <person name="Battistoni F."/>
            <person name="De Souza E."/>
            <person name="Pedrosa F."/>
            <person name="Chen W.-M."/>
            <person name="Poole P.S."/>
            <person name="Dixon R.A."/>
            <person name="James E.K."/>
        </authorList>
    </citation>
    <scope>NUCLEOTIDE SEQUENCE [LARGE SCALE GENOMIC DNA]</scope>
    <source>
        <strain evidence="12 13">22Lin</strain>
    </source>
</reference>